<evidence type="ECO:0000313" key="2">
    <source>
        <dbReference type="Proteomes" id="UP001221411"/>
    </source>
</evidence>
<organism evidence="1 2">
    <name type="scientific">Polyangium mundeleinium</name>
    <dbReference type="NCBI Taxonomy" id="2995306"/>
    <lineage>
        <taxon>Bacteria</taxon>
        <taxon>Pseudomonadati</taxon>
        <taxon>Myxococcota</taxon>
        <taxon>Polyangia</taxon>
        <taxon>Polyangiales</taxon>
        <taxon>Polyangiaceae</taxon>
        <taxon>Polyangium</taxon>
    </lineage>
</organism>
<dbReference type="RefSeq" id="WP_271920989.1">
    <property type="nucleotide sequence ID" value="NZ_JAQNDO010000001.1"/>
</dbReference>
<proteinExistence type="predicted"/>
<evidence type="ECO:0000313" key="1">
    <source>
        <dbReference type="EMBL" id="MDC0744458.1"/>
    </source>
</evidence>
<gene>
    <name evidence="1" type="ORF">POL67_24210</name>
</gene>
<accession>A0ABT5ERK0</accession>
<reference evidence="1 2" key="1">
    <citation type="submission" date="2022-11" db="EMBL/GenBank/DDBJ databases">
        <title>Minimal conservation of predation-associated metabolite biosynthetic gene clusters underscores biosynthetic potential of Myxococcota including descriptions for ten novel species: Archangium lansinium sp. nov., Myxococcus landrumus sp. nov., Nannocystis bai.</title>
        <authorList>
            <person name="Ahearne A."/>
            <person name="Stevens C."/>
            <person name="Dowd S."/>
        </authorList>
    </citation>
    <scope>NUCLEOTIDE SEQUENCE [LARGE SCALE GENOMIC DNA]</scope>
    <source>
        <strain evidence="1 2">RJM3</strain>
    </source>
</reference>
<sequence>MTVLVTFCEASADFRAIEILVDRVLHEEGPDWLADNFDTKKEREAFRTFKGESDDRPFYDVHDVSRHFAKLEKDTGSKVLVPHASFDGRRLPKAMQVYTILHFVRALSKIERVDGVLIVVDMDKHGKEGRAGMDKARAAPFVSKPFRVALGCPNPCREAWIVAGFIPASSNEREALKNLKLGFSLPDEPHRIHEAGDPHKVIKKLTNDVRAREDRCLEEPPLDTLATRGKDAGLADFLNELRREILPLYARPA</sequence>
<dbReference type="EMBL" id="JAQNDO010000001">
    <property type="protein sequence ID" value="MDC0744458.1"/>
    <property type="molecule type" value="Genomic_DNA"/>
</dbReference>
<comment type="caution">
    <text evidence="1">The sequence shown here is derived from an EMBL/GenBank/DDBJ whole genome shotgun (WGS) entry which is preliminary data.</text>
</comment>
<protein>
    <recommendedName>
        <fullName evidence="3">DUF3800 domain-containing protein</fullName>
    </recommendedName>
</protein>
<evidence type="ECO:0008006" key="3">
    <source>
        <dbReference type="Google" id="ProtNLM"/>
    </source>
</evidence>
<dbReference type="Proteomes" id="UP001221411">
    <property type="component" value="Unassembled WGS sequence"/>
</dbReference>
<name>A0ABT5ERK0_9BACT</name>
<keyword evidence="2" id="KW-1185">Reference proteome</keyword>